<evidence type="ECO:0000256" key="13">
    <source>
        <dbReference type="ARBA" id="ARBA00024688"/>
    </source>
</evidence>
<evidence type="ECO:0000256" key="4">
    <source>
        <dbReference type="ARBA" id="ARBA00022617"/>
    </source>
</evidence>
<comment type="catalytic activity">
    <reaction evidence="15">
        <text>4 Fe(II)-[cytochrome c] + O2 + 8 H(+)(in) = 4 Fe(III)-[cytochrome c] + 2 H2O + 4 H(+)(out)</text>
        <dbReference type="Rhea" id="RHEA:11436"/>
        <dbReference type="Rhea" id="RHEA-COMP:10350"/>
        <dbReference type="Rhea" id="RHEA-COMP:14399"/>
        <dbReference type="ChEBI" id="CHEBI:15377"/>
        <dbReference type="ChEBI" id="CHEBI:15378"/>
        <dbReference type="ChEBI" id="CHEBI:15379"/>
        <dbReference type="ChEBI" id="CHEBI:29033"/>
        <dbReference type="ChEBI" id="CHEBI:29034"/>
        <dbReference type="EC" id="7.1.1.9"/>
    </reaction>
</comment>
<dbReference type="GO" id="GO:0042773">
    <property type="term" value="P:ATP synthesis coupled electron transport"/>
    <property type="evidence" value="ECO:0007669"/>
    <property type="project" value="TreeGrafter"/>
</dbReference>
<evidence type="ECO:0000256" key="3">
    <source>
        <dbReference type="ARBA" id="ARBA00022448"/>
    </source>
</evidence>
<dbReference type="InterPro" id="IPR036909">
    <property type="entry name" value="Cyt_c-like_dom_sf"/>
</dbReference>
<evidence type="ECO:0000259" key="18">
    <source>
        <dbReference type="PROSITE" id="PS50857"/>
    </source>
</evidence>
<accession>A0A2T5P7Y6</accession>
<dbReference type="GO" id="GO:0020037">
    <property type="term" value="F:heme binding"/>
    <property type="evidence" value="ECO:0007669"/>
    <property type="project" value="InterPro"/>
</dbReference>
<evidence type="ECO:0000256" key="7">
    <source>
        <dbReference type="ARBA" id="ARBA00022723"/>
    </source>
</evidence>
<gene>
    <name evidence="20" type="primary">coxB</name>
    <name evidence="20" type="ORF">DBO85_13370</name>
</gene>
<evidence type="ECO:0000256" key="17">
    <source>
        <dbReference type="SAM" id="Phobius"/>
    </source>
</evidence>
<dbReference type="PROSITE" id="PS50857">
    <property type="entry name" value="COX2_CUA"/>
    <property type="match status" value="1"/>
</dbReference>
<comment type="caution">
    <text evidence="20">The sequence shown here is derived from an EMBL/GenBank/DDBJ whole genome shotgun (WGS) entry which is preliminary data.</text>
</comment>
<dbReference type="PROSITE" id="PS51007">
    <property type="entry name" value="CYTC"/>
    <property type="match status" value="1"/>
</dbReference>
<comment type="similarity">
    <text evidence="2">Belongs to the cytochrome c oxidase subunit 2 family.</text>
</comment>
<protein>
    <recommendedName>
        <fullName evidence="14">Cytochrome aa3 subunit 2</fullName>
    </recommendedName>
</protein>
<dbReference type="NCBIfam" id="TIGR02866">
    <property type="entry name" value="CoxB"/>
    <property type="match status" value="1"/>
</dbReference>
<keyword evidence="5" id="KW-0679">Respiratory chain</keyword>
<evidence type="ECO:0000256" key="5">
    <source>
        <dbReference type="ARBA" id="ARBA00022660"/>
    </source>
</evidence>
<dbReference type="Pfam" id="PF00034">
    <property type="entry name" value="Cytochrom_C"/>
    <property type="match status" value="1"/>
</dbReference>
<dbReference type="Gene3D" id="2.60.40.420">
    <property type="entry name" value="Cupredoxins - blue copper proteins"/>
    <property type="match status" value="1"/>
</dbReference>
<dbReference type="GO" id="GO:0004129">
    <property type="term" value="F:cytochrome-c oxidase activity"/>
    <property type="evidence" value="ECO:0007669"/>
    <property type="project" value="UniProtKB-EC"/>
</dbReference>
<name>A0A2T5P7Y6_9PSED</name>
<dbReference type="InterPro" id="IPR009056">
    <property type="entry name" value="Cyt_c-like_dom"/>
</dbReference>
<proteinExistence type="inferred from homology"/>
<evidence type="ECO:0000313" key="21">
    <source>
        <dbReference type="Proteomes" id="UP000244064"/>
    </source>
</evidence>
<keyword evidence="8" id="KW-0249">Electron transport</keyword>
<keyword evidence="10 16" id="KW-0408">Iron</keyword>
<keyword evidence="4 16" id="KW-0349">Heme</keyword>
<keyword evidence="6 17" id="KW-0812">Transmembrane</keyword>
<evidence type="ECO:0000256" key="15">
    <source>
        <dbReference type="ARBA" id="ARBA00047816"/>
    </source>
</evidence>
<dbReference type="PANTHER" id="PTHR22888:SF9">
    <property type="entry name" value="CYTOCHROME C OXIDASE SUBUNIT 2"/>
    <property type="match status" value="1"/>
</dbReference>
<evidence type="ECO:0000256" key="14">
    <source>
        <dbReference type="ARBA" id="ARBA00031399"/>
    </source>
</evidence>
<dbReference type="PANTHER" id="PTHR22888">
    <property type="entry name" value="CYTOCHROME C OXIDASE, SUBUNIT II"/>
    <property type="match status" value="1"/>
</dbReference>
<dbReference type="GO" id="GO:0016020">
    <property type="term" value="C:membrane"/>
    <property type="evidence" value="ECO:0007669"/>
    <property type="project" value="UniProtKB-SubCell"/>
</dbReference>
<dbReference type="RefSeq" id="WP_108108328.1">
    <property type="nucleotide sequence ID" value="NZ_QASN01000020.1"/>
</dbReference>
<reference evidence="20 21" key="1">
    <citation type="submission" date="2018-04" db="EMBL/GenBank/DDBJ databases">
        <title>Pseudomonas sp. nov., isolated from mangrove soil.</title>
        <authorList>
            <person name="Chen C."/>
        </authorList>
    </citation>
    <scope>NUCLEOTIDE SEQUENCE [LARGE SCALE GENOMIC DNA]</scope>
    <source>
        <strain evidence="20 21">TC-11</strain>
    </source>
</reference>
<feature type="transmembrane region" description="Helical" evidence="17">
    <location>
        <begin position="49"/>
        <end position="69"/>
    </location>
</feature>
<keyword evidence="11" id="KW-0186">Copper</keyword>
<feature type="domain" description="Cytochrome c" evidence="19">
    <location>
        <begin position="205"/>
        <end position="295"/>
    </location>
</feature>
<dbReference type="OrthoDB" id="9781261at2"/>
<dbReference type="Pfam" id="PF00116">
    <property type="entry name" value="COX2"/>
    <property type="match status" value="1"/>
</dbReference>
<evidence type="ECO:0000256" key="1">
    <source>
        <dbReference type="ARBA" id="ARBA00004141"/>
    </source>
</evidence>
<evidence type="ECO:0000256" key="12">
    <source>
        <dbReference type="ARBA" id="ARBA00023136"/>
    </source>
</evidence>
<dbReference type="SUPFAM" id="SSF46626">
    <property type="entry name" value="Cytochrome c"/>
    <property type="match status" value="1"/>
</dbReference>
<dbReference type="InterPro" id="IPR008972">
    <property type="entry name" value="Cupredoxin"/>
</dbReference>
<dbReference type="PROSITE" id="PS00078">
    <property type="entry name" value="COX2"/>
    <property type="match status" value="1"/>
</dbReference>
<evidence type="ECO:0000259" key="19">
    <source>
        <dbReference type="PROSITE" id="PS51007"/>
    </source>
</evidence>
<comment type="function">
    <text evidence="13">Subunits I and II form the functional core of the enzyme complex. Electrons originating in cytochrome c are transferred via heme a and Cu(A) to the binuclear center formed by heme a3 and Cu(B).</text>
</comment>
<dbReference type="SUPFAM" id="SSF49503">
    <property type="entry name" value="Cupredoxins"/>
    <property type="match status" value="1"/>
</dbReference>
<dbReference type="InterPro" id="IPR014222">
    <property type="entry name" value="Cyt_c_oxidase_su2"/>
</dbReference>
<keyword evidence="21" id="KW-1185">Reference proteome</keyword>
<keyword evidence="3" id="KW-0813">Transport</keyword>
<dbReference type="EMBL" id="QASN01000020">
    <property type="protein sequence ID" value="PTU73856.1"/>
    <property type="molecule type" value="Genomic_DNA"/>
</dbReference>
<evidence type="ECO:0000256" key="8">
    <source>
        <dbReference type="ARBA" id="ARBA00022982"/>
    </source>
</evidence>
<dbReference type="CDD" id="cd04213">
    <property type="entry name" value="CuRO_CcO_Caa3_II"/>
    <property type="match status" value="1"/>
</dbReference>
<evidence type="ECO:0000313" key="20">
    <source>
        <dbReference type="EMBL" id="PTU73856.1"/>
    </source>
</evidence>
<dbReference type="GO" id="GO:0016491">
    <property type="term" value="F:oxidoreductase activity"/>
    <property type="evidence" value="ECO:0007669"/>
    <property type="project" value="InterPro"/>
</dbReference>
<evidence type="ECO:0000256" key="11">
    <source>
        <dbReference type="ARBA" id="ARBA00023008"/>
    </source>
</evidence>
<dbReference type="InterPro" id="IPR045187">
    <property type="entry name" value="CcO_II"/>
</dbReference>
<dbReference type="InterPro" id="IPR034236">
    <property type="entry name" value="CuRO_CcO_Caa3_II"/>
</dbReference>
<evidence type="ECO:0000256" key="2">
    <source>
        <dbReference type="ARBA" id="ARBA00007866"/>
    </source>
</evidence>
<comment type="subcellular location">
    <subcellularLocation>
        <location evidence="1">Membrane</location>
        <topology evidence="1">Multi-pass membrane protein</topology>
    </subcellularLocation>
</comment>
<dbReference type="Proteomes" id="UP000244064">
    <property type="component" value="Unassembled WGS sequence"/>
</dbReference>
<keyword evidence="12 17" id="KW-0472">Membrane</keyword>
<dbReference type="GO" id="GO:0005507">
    <property type="term" value="F:copper ion binding"/>
    <property type="evidence" value="ECO:0007669"/>
    <property type="project" value="InterPro"/>
</dbReference>
<feature type="transmembrane region" description="Helical" evidence="17">
    <location>
        <begin position="6"/>
        <end position="28"/>
    </location>
</feature>
<dbReference type="InterPro" id="IPR002429">
    <property type="entry name" value="CcO_II-like_C"/>
</dbReference>
<sequence>MAQGVAWLWWLMAIFFSLVLLAVGALWIHALRRTPREVTVVEARRIEKCWLIGGGLILPGVSILALLLLGTPVGQRMLPLPVEGEQPLRIDITAHQWWWEVRYPDSGVVTANQLHIPAGRPVDLHLGSADVIHSFWVPRLGGKLDMIPGRTNVLRLQADQPGTYRGQCAEFCGTQHTHMQIVVIAHAEADYQAWVEERAKRRVTPLAGAAGEIFATHCGTCHRVAGVSDGARAPDLSDIGSRPTLGAGVLRNEPGAIARWLHEHRRLKQGNGMPAHDDIDDNQLDAIAEWLETLAP</sequence>
<organism evidence="20 21">
    <name type="scientific">Pseudomonas mangrovi</name>
    <dbReference type="NCBI Taxonomy" id="2161748"/>
    <lineage>
        <taxon>Bacteria</taxon>
        <taxon>Pseudomonadati</taxon>
        <taxon>Pseudomonadota</taxon>
        <taxon>Gammaproteobacteria</taxon>
        <taxon>Pseudomonadales</taxon>
        <taxon>Pseudomonadaceae</taxon>
        <taxon>Pseudomonas</taxon>
    </lineage>
</organism>
<feature type="domain" description="Cytochrome oxidase subunit II copper A binding" evidence="18">
    <location>
        <begin position="85"/>
        <end position="197"/>
    </location>
</feature>
<dbReference type="InterPro" id="IPR001505">
    <property type="entry name" value="Copper_CuA"/>
</dbReference>
<evidence type="ECO:0000256" key="10">
    <source>
        <dbReference type="ARBA" id="ARBA00023004"/>
    </source>
</evidence>
<evidence type="ECO:0000256" key="16">
    <source>
        <dbReference type="PROSITE-ProRule" id="PRU00433"/>
    </source>
</evidence>
<dbReference type="AlphaFoldDB" id="A0A2T5P7Y6"/>
<keyword evidence="7 16" id="KW-0479">Metal-binding</keyword>
<keyword evidence="9 17" id="KW-1133">Transmembrane helix</keyword>
<evidence type="ECO:0000256" key="6">
    <source>
        <dbReference type="ARBA" id="ARBA00022692"/>
    </source>
</evidence>
<evidence type="ECO:0000256" key="9">
    <source>
        <dbReference type="ARBA" id="ARBA00022989"/>
    </source>
</evidence>